<name>A0A0E9WQ52_ANGAN</name>
<accession>A0A0E9WQ52</accession>
<proteinExistence type="predicted"/>
<organism evidence="1">
    <name type="scientific">Anguilla anguilla</name>
    <name type="common">European freshwater eel</name>
    <name type="synonym">Muraena anguilla</name>
    <dbReference type="NCBI Taxonomy" id="7936"/>
    <lineage>
        <taxon>Eukaryota</taxon>
        <taxon>Metazoa</taxon>
        <taxon>Chordata</taxon>
        <taxon>Craniata</taxon>
        <taxon>Vertebrata</taxon>
        <taxon>Euteleostomi</taxon>
        <taxon>Actinopterygii</taxon>
        <taxon>Neopterygii</taxon>
        <taxon>Teleostei</taxon>
        <taxon>Anguilliformes</taxon>
        <taxon>Anguillidae</taxon>
        <taxon>Anguilla</taxon>
    </lineage>
</organism>
<sequence length="124" mass="14217">MNDLQHRQCFVCMSNVSCCILKTFLLKLYITQNNMLKMTAQRLWGNSLRSDRSSTCGLIMYAVFIRQVTPFQGLAEAVTGGLWVMHYWTLWNSAHSFVKESIQRKRYTYTTSASNPQGKCVCAS</sequence>
<dbReference type="EMBL" id="GBXM01016984">
    <property type="protein sequence ID" value="JAH91593.1"/>
    <property type="molecule type" value="Transcribed_RNA"/>
</dbReference>
<reference evidence="1" key="2">
    <citation type="journal article" date="2015" name="Fish Shellfish Immunol.">
        <title>Early steps in the European eel (Anguilla anguilla)-Vibrio vulnificus interaction in the gills: Role of the RtxA13 toxin.</title>
        <authorList>
            <person name="Callol A."/>
            <person name="Pajuelo D."/>
            <person name="Ebbesson L."/>
            <person name="Teles M."/>
            <person name="MacKenzie S."/>
            <person name="Amaro C."/>
        </authorList>
    </citation>
    <scope>NUCLEOTIDE SEQUENCE</scope>
</reference>
<reference evidence="1" key="1">
    <citation type="submission" date="2014-11" db="EMBL/GenBank/DDBJ databases">
        <authorList>
            <person name="Amaro Gonzalez C."/>
        </authorList>
    </citation>
    <scope>NUCLEOTIDE SEQUENCE</scope>
</reference>
<dbReference type="AlphaFoldDB" id="A0A0E9WQ52"/>
<evidence type="ECO:0000313" key="1">
    <source>
        <dbReference type="EMBL" id="JAH91593.1"/>
    </source>
</evidence>
<protein>
    <submittedName>
        <fullName evidence="1">Uncharacterized protein</fullName>
    </submittedName>
</protein>